<evidence type="ECO:0000313" key="2">
    <source>
        <dbReference type="Proteomes" id="UP001497535"/>
    </source>
</evidence>
<dbReference type="EMBL" id="CAVMJV010000022">
    <property type="protein sequence ID" value="CAK5071879.1"/>
    <property type="molecule type" value="Genomic_DNA"/>
</dbReference>
<evidence type="ECO:0000313" key="1">
    <source>
        <dbReference type="EMBL" id="CAK5071879.1"/>
    </source>
</evidence>
<protein>
    <submittedName>
        <fullName evidence="1">Uncharacterized protein</fullName>
    </submittedName>
</protein>
<proteinExistence type="predicted"/>
<accession>A0ACB0Z0H0</accession>
<dbReference type="Proteomes" id="UP001497535">
    <property type="component" value="Unassembled WGS sequence"/>
</dbReference>
<gene>
    <name evidence="1" type="ORF">MENTE1834_LOCUS19022</name>
</gene>
<reference evidence="1" key="1">
    <citation type="submission" date="2023-11" db="EMBL/GenBank/DDBJ databases">
        <authorList>
            <person name="Poullet M."/>
        </authorList>
    </citation>
    <scope>NUCLEOTIDE SEQUENCE</scope>
    <source>
        <strain evidence="1">E1834</strain>
    </source>
</reference>
<organism evidence="1 2">
    <name type="scientific">Meloidogyne enterolobii</name>
    <name type="common">Root-knot nematode worm</name>
    <name type="synonym">Meloidogyne mayaguensis</name>
    <dbReference type="NCBI Taxonomy" id="390850"/>
    <lineage>
        <taxon>Eukaryota</taxon>
        <taxon>Metazoa</taxon>
        <taxon>Ecdysozoa</taxon>
        <taxon>Nematoda</taxon>
        <taxon>Chromadorea</taxon>
        <taxon>Rhabditida</taxon>
        <taxon>Tylenchina</taxon>
        <taxon>Tylenchomorpha</taxon>
        <taxon>Tylenchoidea</taxon>
        <taxon>Meloidogynidae</taxon>
        <taxon>Meloidogyninae</taxon>
        <taxon>Meloidogyne</taxon>
    </lineage>
</organism>
<keyword evidence="2" id="KW-1185">Reference proteome</keyword>
<name>A0ACB0Z0H0_MELEN</name>
<sequence>MHYFLSFLTYNKFGCASFLIQIKFKPACVVLVSFGTVNYKLLPISRMIEHVFAQFTQCYFYVRTDIPSQYDNVYTTEDLLPQKQILCIYLFNYYLTNLPYFLY</sequence>
<comment type="caution">
    <text evidence="1">The sequence shown here is derived from an EMBL/GenBank/DDBJ whole genome shotgun (WGS) entry which is preliminary data.</text>
</comment>